<proteinExistence type="predicted"/>
<evidence type="ECO:0008006" key="3">
    <source>
        <dbReference type="Google" id="ProtNLM"/>
    </source>
</evidence>
<organism evidence="1 2">
    <name type="scientific">Thalassobacillus cyri</name>
    <dbReference type="NCBI Taxonomy" id="571932"/>
    <lineage>
        <taxon>Bacteria</taxon>
        <taxon>Bacillati</taxon>
        <taxon>Bacillota</taxon>
        <taxon>Bacilli</taxon>
        <taxon>Bacillales</taxon>
        <taxon>Bacillaceae</taxon>
        <taxon>Thalassobacillus</taxon>
    </lineage>
</organism>
<gene>
    <name evidence="1" type="ORF">SAMN05421743_11768</name>
</gene>
<protein>
    <recommendedName>
        <fullName evidence="3">DUF3055 domain-containing protein</fullName>
    </recommendedName>
</protein>
<dbReference type="RefSeq" id="WP_093046194.1">
    <property type="nucleotide sequence ID" value="NZ_FNQR01000017.1"/>
</dbReference>
<dbReference type="EMBL" id="FNQR01000017">
    <property type="protein sequence ID" value="SEB11427.1"/>
    <property type="molecule type" value="Genomic_DNA"/>
</dbReference>
<dbReference type="OrthoDB" id="2353476at2"/>
<dbReference type="AlphaFoldDB" id="A0A1H4GPG8"/>
<dbReference type="InterPro" id="IPR021415">
    <property type="entry name" value="SAV0927-like"/>
</dbReference>
<dbReference type="STRING" id="571932.SAMN05421743_11768"/>
<dbReference type="Pfam" id="PF11256">
    <property type="entry name" value="SAV0927-like"/>
    <property type="match status" value="1"/>
</dbReference>
<sequence>MYMEKLYDEMEQSNVRFVGFTTKEGRYDFGIIYTSQFFGKPLIVCMQTGQSALFDSADVKDLDFLQKKFRLPNQGVAIDLADFLDEVVPPAELMEASYE</sequence>
<accession>A0A1H4GPG8</accession>
<reference evidence="1 2" key="1">
    <citation type="submission" date="2016-10" db="EMBL/GenBank/DDBJ databases">
        <authorList>
            <person name="de Groot N.N."/>
        </authorList>
    </citation>
    <scope>NUCLEOTIDE SEQUENCE [LARGE SCALE GENOMIC DNA]</scope>
    <source>
        <strain evidence="1 2">CCM7597</strain>
    </source>
</reference>
<dbReference type="Proteomes" id="UP000198584">
    <property type="component" value="Unassembled WGS sequence"/>
</dbReference>
<name>A0A1H4GPG8_9BACI</name>
<evidence type="ECO:0000313" key="2">
    <source>
        <dbReference type="Proteomes" id="UP000198584"/>
    </source>
</evidence>
<evidence type="ECO:0000313" key="1">
    <source>
        <dbReference type="EMBL" id="SEB11427.1"/>
    </source>
</evidence>
<keyword evidence="2" id="KW-1185">Reference proteome</keyword>